<dbReference type="InterPro" id="IPR003593">
    <property type="entry name" value="AAA+_ATPase"/>
</dbReference>
<gene>
    <name evidence="4" type="ORF">HMPREF9456_01265</name>
</gene>
<dbReference type="Pfam" id="PF00005">
    <property type="entry name" value="ABC_tran"/>
    <property type="match status" value="1"/>
</dbReference>
<reference evidence="4 5" key="1">
    <citation type="submission" date="2011-04" db="EMBL/GenBank/DDBJ databases">
        <title>The Genome Sequence of Dysgonomonas mossii DSM 22836.</title>
        <authorList>
            <consortium name="The Broad Institute Genome Sequencing Platform"/>
            <person name="Earl A."/>
            <person name="Ward D."/>
            <person name="Feldgarden M."/>
            <person name="Gevers D."/>
            <person name="Pudlo N."/>
            <person name="Martens E."/>
            <person name="Allen-Vercoe E."/>
            <person name="Young S.K."/>
            <person name="Zeng Q."/>
            <person name="Gargeya S."/>
            <person name="Fitzgerald M."/>
            <person name="Haas B."/>
            <person name="Abouelleil A."/>
            <person name="Alvarado L."/>
            <person name="Arachchi H.M."/>
            <person name="Berlin A."/>
            <person name="Brown A."/>
            <person name="Chapman S.B."/>
            <person name="Chen Z."/>
            <person name="Dunbar C."/>
            <person name="Freedman E."/>
            <person name="Gearin G."/>
            <person name="Gellesch M."/>
            <person name="Goldberg J."/>
            <person name="Griggs A."/>
            <person name="Gujja S."/>
            <person name="Heiman D."/>
            <person name="Howarth C."/>
            <person name="Larson L."/>
            <person name="Lui A."/>
            <person name="MacDonald P.J.P."/>
            <person name="Mehta T."/>
            <person name="Montmayeur A."/>
            <person name="Murphy C."/>
            <person name="Neiman D."/>
            <person name="Pearson M."/>
            <person name="Priest M."/>
            <person name="Roberts A."/>
            <person name="Saif S."/>
            <person name="Shea T."/>
            <person name="Shenoy N."/>
            <person name="Sisk P."/>
            <person name="Stolte C."/>
            <person name="Sykes S."/>
            <person name="Yandava C."/>
            <person name="Wortman J."/>
            <person name="Nusbaum C."/>
            <person name="Birren B."/>
        </authorList>
    </citation>
    <scope>NUCLEOTIDE SEQUENCE [LARGE SCALE GENOMIC DNA]</scope>
    <source>
        <strain evidence="4 5">DSM 22836</strain>
    </source>
</reference>
<dbReference type="Proteomes" id="UP000006420">
    <property type="component" value="Unassembled WGS sequence"/>
</dbReference>
<dbReference type="PANTHER" id="PTHR24220">
    <property type="entry name" value="IMPORT ATP-BINDING PROTEIN"/>
    <property type="match status" value="1"/>
</dbReference>
<protein>
    <recommendedName>
        <fullName evidence="3">ABC transporter domain-containing protein</fullName>
    </recommendedName>
</protein>
<evidence type="ECO:0000259" key="3">
    <source>
        <dbReference type="PROSITE" id="PS50893"/>
    </source>
</evidence>
<dbReference type="PROSITE" id="PS00211">
    <property type="entry name" value="ABC_TRANSPORTER_1"/>
    <property type="match status" value="1"/>
</dbReference>
<accession>F8WYA4</accession>
<dbReference type="InterPro" id="IPR027417">
    <property type="entry name" value="P-loop_NTPase"/>
</dbReference>
<evidence type="ECO:0000313" key="4">
    <source>
        <dbReference type="EMBL" id="EGK04237.1"/>
    </source>
</evidence>
<dbReference type="GO" id="GO:0022857">
    <property type="term" value="F:transmembrane transporter activity"/>
    <property type="evidence" value="ECO:0007669"/>
    <property type="project" value="TreeGrafter"/>
</dbReference>
<dbReference type="InterPro" id="IPR003439">
    <property type="entry name" value="ABC_transporter-like_ATP-bd"/>
</dbReference>
<dbReference type="SUPFAM" id="SSF52540">
    <property type="entry name" value="P-loop containing nucleoside triphosphate hydrolases"/>
    <property type="match status" value="1"/>
</dbReference>
<proteinExistence type="predicted"/>
<dbReference type="STRING" id="742767.HMPREF9456_01265"/>
<dbReference type="PROSITE" id="PS50893">
    <property type="entry name" value="ABC_TRANSPORTER_2"/>
    <property type="match status" value="1"/>
</dbReference>
<dbReference type="GO" id="GO:0016887">
    <property type="term" value="F:ATP hydrolysis activity"/>
    <property type="evidence" value="ECO:0007669"/>
    <property type="project" value="InterPro"/>
</dbReference>
<dbReference type="GO" id="GO:0005524">
    <property type="term" value="F:ATP binding"/>
    <property type="evidence" value="ECO:0007669"/>
    <property type="project" value="UniProtKB-KW"/>
</dbReference>
<keyword evidence="5" id="KW-1185">Reference proteome</keyword>
<dbReference type="Gene3D" id="3.40.50.300">
    <property type="entry name" value="P-loop containing nucleotide triphosphate hydrolases"/>
    <property type="match status" value="1"/>
</dbReference>
<dbReference type="RefSeq" id="WP_006842636.1">
    <property type="nucleotide sequence ID" value="NZ_AQWJ01000002.1"/>
</dbReference>
<dbReference type="EMBL" id="ADLW01000004">
    <property type="protein sequence ID" value="EGK04237.1"/>
    <property type="molecule type" value="Genomic_DNA"/>
</dbReference>
<evidence type="ECO:0000256" key="1">
    <source>
        <dbReference type="ARBA" id="ARBA00022741"/>
    </source>
</evidence>
<dbReference type="HOGENOM" id="CLU_000604_1_22_10"/>
<comment type="caution">
    <text evidence="4">The sequence shown here is derived from an EMBL/GenBank/DDBJ whole genome shotgun (WGS) entry which is preliminary data.</text>
</comment>
<dbReference type="eggNOG" id="COG2884">
    <property type="taxonomic scope" value="Bacteria"/>
</dbReference>
<dbReference type="GO" id="GO:0005886">
    <property type="term" value="C:plasma membrane"/>
    <property type="evidence" value="ECO:0007669"/>
    <property type="project" value="TreeGrafter"/>
</dbReference>
<dbReference type="OrthoDB" id="9802264at2"/>
<dbReference type="AlphaFoldDB" id="F8WYA4"/>
<organism evidence="4 5">
    <name type="scientific">Dysgonomonas mossii DSM 22836</name>
    <dbReference type="NCBI Taxonomy" id="742767"/>
    <lineage>
        <taxon>Bacteria</taxon>
        <taxon>Pseudomonadati</taxon>
        <taxon>Bacteroidota</taxon>
        <taxon>Bacteroidia</taxon>
        <taxon>Bacteroidales</taxon>
        <taxon>Dysgonomonadaceae</taxon>
        <taxon>Dysgonomonas</taxon>
    </lineage>
</organism>
<feature type="domain" description="ABC transporter" evidence="3">
    <location>
        <begin position="9"/>
        <end position="230"/>
    </location>
</feature>
<dbReference type="InterPro" id="IPR017871">
    <property type="entry name" value="ABC_transporter-like_CS"/>
</dbReference>
<dbReference type="SMART" id="SM00382">
    <property type="entry name" value="AAA"/>
    <property type="match status" value="1"/>
</dbReference>
<evidence type="ECO:0000313" key="5">
    <source>
        <dbReference type="Proteomes" id="UP000006420"/>
    </source>
</evidence>
<evidence type="ECO:0000256" key="2">
    <source>
        <dbReference type="ARBA" id="ARBA00022840"/>
    </source>
</evidence>
<sequence length="231" mass="25829">MDTEKDIIVKYEGVDLERAGNTILSDINLTIREGDFVYLIGKVGSGKSTLLKSMYHEIPLVRGTGKVLDYELENIKKKQIPYLRRKVGIVFQDFQLLIDRSAEKNLEFVLRATGWKNKDLISLRINEVLTQVGMQNKGYKMPHELSGGEQQRIVIARALLNSPEVILADEPTGNLDPEMGGQIVQLLHTIAGNGTAVVMSTHNYAVVQKYPGRIVKCEDGYLKEVKTSQGN</sequence>
<dbReference type="InterPro" id="IPR015854">
    <property type="entry name" value="ABC_transpr_LolD-like"/>
</dbReference>
<name>F8WYA4_9BACT</name>
<keyword evidence="1" id="KW-0547">Nucleotide-binding</keyword>
<dbReference type="GeneID" id="78081923"/>
<dbReference type="PANTHER" id="PTHR24220:SF470">
    <property type="entry name" value="CELL DIVISION ATP-BINDING PROTEIN FTSE"/>
    <property type="match status" value="1"/>
</dbReference>
<keyword evidence="2" id="KW-0067">ATP-binding</keyword>